<feature type="compositionally biased region" description="Basic and acidic residues" evidence="1">
    <location>
        <begin position="150"/>
        <end position="162"/>
    </location>
</feature>
<organism evidence="2 3">
    <name type="scientific">Dorea formicigenerans</name>
    <dbReference type="NCBI Taxonomy" id="39486"/>
    <lineage>
        <taxon>Bacteria</taxon>
        <taxon>Bacillati</taxon>
        <taxon>Bacillota</taxon>
        <taxon>Clostridia</taxon>
        <taxon>Lachnospirales</taxon>
        <taxon>Lachnospiraceae</taxon>
        <taxon>Dorea</taxon>
    </lineage>
</organism>
<comment type="caution">
    <text evidence="2">The sequence shown here is derived from an EMBL/GenBank/DDBJ whole genome shotgun (WGS) entry which is preliminary data.</text>
</comment>
<dbReference type="RefSeq" id="WP_118427661.1">
    <property type="nucleotide sequence ID" value="NZ_QRPD01000019.1"/>
</dbReference>
<dbReference type="AlphaFoldDB" id="A0A415MTK4"/>
<sequence>MNKIIANLNDIIIKTEHIWQYDYGIILQLTGAEFPLVVEVNFSLSEKFGDVITRVATTDNDVTEVRIPDKLLKNGWQTNDYNIYAFVRLNTEESGWTEYRIRIPVTARPKPEPPTEEPEQEKELFQEAINAVNTSAKRAETSAELAEAWAHGRENHPESAEDNAKYYSGLADKSRLGAEELKNQTEQLKKSVDESKASIKENLAASESAKESAQASAEKAKTSEDNAKASETASAKTAKNASASESNAKASAENAKASETVAVESAKNASASESNAKKSAENATAQKDAVDQTVTLFSQTATKALNDINAAGKTQKDAVDSAGTAKKNEVYKAGSDAVDSINASKTEAVSAVESAGSTQTENITKAGAGAVSNIKSSELTASETIEQSTSSCIARVDTAAKTQIDLIKQNGGGVENALSNYFALRRNGKVFTTKIYKYETSTSPVGVKMNANENMVAEPSVGRKEGRDDYAQYGLFHHFTCNFSVDENGFNHVDALEGQIGFTKYGKVQVGEVTMSAWFGIEDTTEAVLYHYSDSQTELTPYPMKESINPDGTISPFMIHAKYEAGDIDGMPYSSKGLAPANGCQATQARNPVSYTGMITYMHKLGGHYCGTTSWDLFYRQLMMVIKYATTHSQSIMAGCTSYSNQNQNLVEETGVMRVVLTKAQAAGYVIGSYVSIGDVGSNTNKDRYYSYMHNKAYSVKVTKIEDVDDANAAVYVDAPQAFDTTPTTWISTMPWHSGATDEVAGSDGSPNSNTNGKDPYKIQGIETCIGAYEVLGNVVMDIVTGPDGNPARDVYVCEDASTLSSNIATVRANYKKAIAQVPYTAASWKYITEETTDPNLGIMIPTKVGGGSTTGFADALYTDTGTSGQREWLALGNLGNGSLAGLWLLAAYSGWSAADWTIVSGVSPNGTRGEWQATA</sequence>
<evidence type="ECO:0000256" key="1">
    <source>
        <dbReference type="SAM" id="MobiDB-lite"/>
    </source>
</evidence>
<gene>
    <name evidence="2" type="ORF">DWZ98_15670</name>
</gene>
<accession>A0A415MTK4</accession>
<name>A0A415MTK4_9FIRM</name>
<evidence type="ECO:0000313" key="2">
    <source>
        <dbReference type="EMBL" id="RHL84348.1"/>
    </source>
</evidence>
<evidence type="ECO:0000313" key="3">
    <source>
        <dbReference type="Proteomes" id="UP000283325"/>
    </source>
</evidence>
<dbReference type="Proteomes" id="UP000283325">
    <property type="component" value="Unassembled WGS sequence"/>
</dbReference>
<feature type="compositionally biased region" description="Low complexity" evidence="1">
    <location>
        <begin position="203"/>
        <end position="217"/>
    </location>
</feature>
<proteinExistence type="predicted"/>
<protein>
    <submittedName>
        <fullName evidence="2">Uncharacterized protein</fullName>
    </submittedName>
</protein>
<feature type="compositionally biased region" description="Basic and acidic residues" evidence="1">
    <location>
        <begin position="218"/>
        <end position="228"/>
    </location>
</feature>
<dbReference type="EMBL" id="QRPD01000019">
    <property type="protein sequence ID" value="RHL84348.1"/>
    <property type="molecule type" value="Genomic_DNA"/>
</dbReference>
<feature type="compositionally biased region" description="Low complexity" evidence="1">
    <location>
        <begin position="229"/>
        <end position="274"/>
    </location>
</feature>
<reference evidence="2 3" key="1">
    <citation type="submission" date="2018-08" db="EMBL/GenBank/DDBJ databases">
        <title>A genome reference for cultivated species of the human gut microbiota.</title>
        <authorList>
            <person name="Zou Y."/>
            <person name="Xue W."/>
            <person name="Luo G."/>
        </authorList>
    </citation>
    <scope>NUCLEOTIDE SEQUENCE [LARGE SCALE GENOMIC DNA]</scope>
    <source>
        <strain evidence="2 3">AF36-1BH</strain>
    </source>
</reference>
<feature type="region of interest" description="Disordered" evidence="1">
    <location>
        <begin position="137"/>
        <end position="162"/>
    </location>
</feature>
<feature type="region of interest" description="Disordered" evidence="1">
    <location>
        <begin position="203"/>
        <end position="288"/>
    </location>
</feature>